<dbReference type="Gene3D" id="1.10.1780.10">
    <property type="entry name" value="Clp, N-terminal domain"/>
    <property type="match status" value="2"/>
</dbReference>
<keyword evidence="3" id="KW-0645">Protease</keyword>
<dbReference type="Pfam" id="PF02861">
    <property type="entry name" value="Clp_N"/>
    <property type="match status" value="2"/>
</dbReference>
<name>A0A3S9PPG6_STRLT</name>
<dbReference type="GO" id="GO:0006508">
    <property type="term" value="P:proteolysis"/>
    <property type="evidence" value="ECO:0007669"/>
    <property type="project" value="UniProtKB-KW"/>
</dbReference>
<organism evidence="3 4">
    <name type="scientific">Streptomyces luteoverticillatus</name>
    <name type="common">Streptoverticillium luteoverticillatus</name>
    <dbReference type="NCBI Taxonomy" id="66425"/>
    <lineage>
        <taxon>Bacteria</taxon>
        <taxon>Bacillati</taxon>
        <taxon>Actinomycetota</taxon>
        <taxon>Actinomycetes</taxon>
        <taxon>Kitasatosporales</taxon>
        <taxon>Streptomycetaceae</taxon>
        <taxon>Streptomyces</taxon>
    </lineage>
</organism>
<feature type="domain" description="Clp R" evidence="2">
    <location>
        <begin position="2"/>
        <end position="199"/>
    </location>
</feature>
<evidence type="ECO:0000313" key="4">
    <source>
        <dbReference type="Proteomes" id="UP000267900"/>
    </source>
</evidence>
<keyword evidence="3" id="KW-0378">Hydrolase</keyword>
<dbReference type="PROSITE" id="PS51903">
    <property type="entry name" value="CLP_R"/>
    <property type="match status" value="1"/>
</dbReference>
<gene>
    <name evidence="3" type="ORF">EKH77_25930</name>
</gene>
<accession>A0A3S9PPG6</accession>
<proteinExistence type="predicted"/>
<dbReference type="OrthoDB" id="3628183at2"/>
<evidence type="ECO:0000256" key="1">
    <source>
        <dbReference type="PROSITE-ProRule" id="PRU01251"/>
    </source>
</evidence>
<dbReference type="EMBL" id="CP034587">
    <property type="protein sequence ID" value="AZQ74198.1"/>
    <property type="molecule type" value="Genomic_DNA"/>
</dbReference>
<evidence type="ECO:0000259" key="2">
    <source>
        <dbReference type="PROSITE" id="PS51903"/>
    </source>
</evidence>
<dbReference type="InterPro" id="IPR004176">
    <property type="entry name" value="Clp_R_N"/>
</dbReference>
<dbReference type="GO" id="GO:0008233">
    <property type="term" value="F:peptidase activity"/>
    <property type="evidence" value="ECO:0007669"/>
    <property type="project" value="UniProtKB-KW"/>
</dbReference>
<evidence type="ECO:0000313" key="3">
    <source>
        <dbReference type="EMBL" id="AZQ74198.1"/>
    </source>
</evidence>
<dbReference type="Proteomes" id="UP000267900">
    <property type="component" value="Chromosome"/>
</dbReference>
<keyword evidence="4" id="KW-1185">Reference proteome</keyword>
<sequence length="201" mass="21088">MFERFTKDARTAVVDSQEEARALGHARIGTEHLLVAVAGRTGAPAAATLARFGVTAEGCRAAFDPAPAASDGHFDEDDAEALRAFGIDLDAVRDQAERAFGPGALDAPPPALEPAGRRLLGLGRNPAGLVGHIPFAPRAKKALERSLREARTLKSNHIGLEHVLLGVLGCDDETTADYFRRLGVEPAALRAGVLADLGRAA</sequence>
<dbReference type="AlphaFoldDB" id="A0A3S9PPG6"/>
<dbReference type="SUPFAM" id="SSF81923">
    <property type="entry name" value="Double Clp-N motif"/>
    <property type="match status" value="2"/>
</dbReference>
<dbReference type="InterPro" id="IPR036628">
    <property type="entry name" value="Clp_N_dom_sf"/>
</dbReference>
<protein>
    <submittedName>
        <fullName evidence="3">Clp protease</fullName>
    </submittedName>
</protein>
<reference evidence="3 4" key="1">
    <citation type="submission" date="2018-12" db="EMBL/GenBank/DDBJ databases">
        <title>The whole draft genome of Streptomyce luteoverticillatus CGMCC 15060.</title>
        <authorList>
            <person name="Feng Z."/>
            <person name="Chen G."/>
            <person name="Zhang J."/>
            <person name="Zhu H."/>
            <person name="Yu X."/>
            <person name="Zhang W."/>
            <person name="Zhang X."/>
        </authorList>
    </citation>
    <scope>NUCLEOTIDE SEQUENCE [LARGE SCALE GENOMIC DNA]</scope>
    <source>
        <strain evidence="3 4">CGMCC 15060</strain>
    </source>
</reference>
<keyword evidence="1" id="KW-0677">Repeat</keyword>